<protein>
    <recommendedName>
        <fullName evidence="2">Haem-binding uptake Tiki superfamily ChaN domain-containing protein</fullName>
    </recommendedName>
</protein>
<dbReference type="InterPro" id="IPR007314">
    <property type="entry name" value="Cofac_haem-bd_dom"/>
</dbReference>
<dbReference type="EMBL" id="BAABFO010000025">
    <property type="protein sequence ID" value="GAA4340285.1"/>
    <property type="molecule type" value="Genomic_DNA"/>
</dbReference>
<feature type="region of interest" description="Disordered" evidence="1">
    <location>
        <begin position="281"/>
        <end position="301"/>
    </location>
</feature>
<name>A0ABP8HK50_9BURK</name>
<dbReference type="Proteomes" id="UP001501671">
    <property type="component" value="Unassembled WGS sequence"/>
</dbReference>
<keyword evidence="4" id="KW-1185">Reference proteome</keyword>
<evidence type="ECO:0000256" key="1">
    <source>
        <dbReference type="SAM" id="MobiDB-lite"/>
    </source>
</evidence>
<reference evidence="4" key="1">
    <citation type="journal article" date="2019" name="Int. J. Syst. Evol. Microbiol.">
        <title>The Global Catalogue of Microorganisms (GCM) 10K type strain sequencing project: providing services to taxonomists for standard genome sequencing and annotation.</title>
        <authorList>
            <consortium name="The Broad Institute Genomics Platform"/>
            <consortium name="The Broad Institute Genome Sequencing Center for Infectious Disease"/>
            <person name="Wu L."/>
            <person name="Ma J."/>
        </authorList>
    </citation>
    <scope>NUCLEOTIDE SEQUENCE [LARGE SCALE GENOMIC DNA]</scope>
    <source>
        <strain evidence="4">JCM 17666</strain>
    </source>
</reference>
<dbReference type="Gene3D" id="3.40.50.11550">
    <property type="match status" value="2"/>
</dbReference>
<comment type="caution">
    <text evidence="3">The sequence shown here is derived from an EMBL/GenBank/DDBJ whole genome shotgun (WGS) entry which is preliminary data.</text>
</comment>
<feature type="domain" description="Haem-binding uptake Tiki superfamily ChaN" evidence="2">
    <location>
        <begin position="41"/>
        <end position="250"/>
    </location>
</feature>
<dbReference type="Pfam" id="PF04187">
    <property type="entry name" value="Cofac_haem_bdg"/>
    <property type="match status" value="1"/>
</dbReference>
<evidence type="ECO:0000313" key="4">
    <source>
        <dbReference type="Proteomes" id="UP001501671"/>
    </source>
</evidence>
<evidence type="ECO:0000313" key="3">
    <source>
        <dbReference type="EMBL" id="GAA4340285.1"/>
    </source>
</evidence>
<organism evidence="3 4">
    <name type="scientific">Pigmentiphaga soli</name>
    <dbReference type="NCBI Taxonomy" id="1007095"/>
    <lineage>
        <taxon>Bacteria</taxon>
        <taxon>Pseudomonadati</taxon>
        <taxon>Pseudomonadota</taxon>
        <taxon>Betaproteobacteria</taxon>
        <taxon>Burkholderiales</taxon>
        <taxon>Alcaligenaceae</taxon>
        <taxon>Pigmentiphaga</taxon>
    </lineage>
</organism>
<accession>A0ABP8HK50</accession>
<proteinExistence type="predicted"/>
<sequence length="301" mass="31790">MSDTGSFFRGMTQAPILAVTMLVAACAPLPRGADAEADVVAQRLPEVSIALLGEVHDNAEGHRLRYEALARAVRAGWRPAIAMEQFDRERQPALDRAMQECGDAACVIHAAAPGNAGWDWKLYEPVIDLALREKLPLAAANLSRTDAGRVVRQGLPAVFSPDELRQLGLAGGPPDALLAAQRREVAQGHCGLLPASMEPAMATAQIARDAMMAQVMMRAARPADGVAQRPVVLLAGNGHVRRDLGVPRWLPAGSLAVGFTEGPPPPGSYDLDVELAAAERGDPCEELRAGAKSMPAQGMAP</sequence>
<dbReference type="CDD" id="cd14727">
    <property type="entry name" value="ChanN-like"/>
    <property type="match status" value="1"/>
</dbReference>
<gene>
    <name evidence="3" type="ORF">GCM10023144_39780</name>
</gene>
<evidence type="ECO:0000259" key="2">
    <source>
        <dbReference type="Pfam" id="PF04187"/>
    </source>
</evidence>
<dbReference type="SUPFAM" id="SSF159501">
    <property type="entry name" value="EreA/ChaN-like"/>
    <property type="match status" value="1"/>
</dbReference>